<feature type="region of interest" description="Disordered" evidence="5">
    <location>
        <begin position="1"/>
        <end position="21"/>
    </location>
</feature>
<evidence type="ECO:0000256" key="4">
    <source>
        <dbReference type="ARBA" id="ARBA00023239"/>
    </source>
</evidence>
<evidence type="ECO:0000313" key="9">
    <source>
        <dbReference type="Proteomes" id="UP000657918"/>
    </source>
</evidence>
<dbReference type="GO" id="GO:0000287">
    <property type="term" value="F:magnesium ion binding"/>
    <property type="evidence" value="ECO:0007669"/>
    <property type="project" value="InterPro"/>
</dbReference>
<dbReference type="InterPro" id="IPR050148">
    <property type="entry name" value="Terpene_synthase-like"/>
</dbReference>
<dbReference type="AlphaFoldDB" id="A0A835JSJ4"/>
<dbReference type="InterPro" id="IPR036965">
    <property type="entry name" value="Terpene_synth_N_sf"/>
</dbReference>
<evidence type="ECO:0000256" key="3">
    <source>
        <dbReference type="ARBA" id="ARBA00022842"/>
    </source>
</evidence>
<dbReference type="InterPro" id="IPR001906">
    <property type="entry name" value="Terpene_synth_N"/>
</dbReference>
<dbReference type="OrthoDB" id="1921927at2759"/>
<keyword evidence="3" id="KW-0460">Magnesium</keyword>
<dbReference type="Pfam" id="PF03936">
    <property type="entry name" value="Terpene_synth_C"/>
    <property type="match status" value="1"/>
</dbReference>
<gene>
    <name evidence="8" type="ORF">SADUNF_Sadunf11G0018000</name>
</gene>
<dbReference type="GO" id="GO:0120252">
    <property type="term" value="P:hydrocarbon metabolic process"/>
    <property type="evidence" value="ECO:0007669"/>
    <property type="project" value="UniProtKB-ARBA"/>
</dbReference>
<evidence type="ECO:0000259" key="6">
    <source>
        <dbReference type="Pfam" id="PF01397"/>
    </source>
</evidence>
<dbReference type="PANTHER" id="PTHR31225:SF0">
    <property type="entry name" value="S-(+)-LINALOOL SYNTHASE, CHLOROPLASTIC"/>
    <property type="match status" value="1"/>
</dbReference>
<evidence type="ECO:0000256" key="2">
    <source>
        <dbReference type="ARBA" id="ARBA00022723"/>
    </source>
</evidence>
<keyword evidence="4" id="KW-0456">Lyase</keyword>
<dbReference type="PANTHER" id="PTHR31225">
    <property type="entry name" value="OS04G0344100 PROTEIN-RELATED"/>
    <property type="match status" value="1"/>
</dbReference>
<comment type="cofactor">
    <cofactor evidence="1">
        <name>Mg(2+)</name>
        <dbReference type="ChEBI" id="CHEBI:18420"/>
    </cofactor>
</comment>
<dbReference type="InterPro" id="IPR008949">
    <property type="entry name" value="Isoprenoid_synthase_dom_sf"/>
</dbReference>
<dbReference type="EMBL" id="JADGMS010000011">
    <property type="protein sequence ID" value="KAF9672220.1"/>
    <property type="molecule type" value="Genomic_DNA"/>
</dbReference>
<evidence type="ECO:0000313" key="8">
    <source>
        <dbReference type="EMBL" id="KAF9672220.1"/>
    </source>
</evidence>
<dbReference type="SFLD" id="SFLDS00005">
    <property type="entry name" value="Isoprenoid_Synthase_Type_I"/>
    <property type="match status" value="1"/>
</dbReference>
<comment type="caution">
    <text evidence="8">The sequence shown here is derived from an EMBL/GenBank/DDBJ whole genome shotgun (WGS) entry which is preliminary data.</text>
</comment>
<dbReference type="Gene3D" id="1.50.10.130">
    <property type="entry name" value="Terpene synthase, N-terminal domain"/>
    <property type="match status" value="1"/>
</dbReference>
<keyword evidence="2" id="KW-0479">Metal-binding</keyword>
<dbReference type="Proteomes" id="UP000657918">
    <property type="component" value="Chromosome 11"/>
</dbReference>
<dbReference type="FunFam" id="1.10.600.10:FF:000007">
    <property type="entry name" value="Isoprene synthase, chloroplastic"/>
    <property type="match status" value="1"/>
</dbReference>
<sequence>MAMSSNVYLTAASGSPFPQNRNSERVKHILKEFKPTPASTQNWSISQKQTVISGPLKHRRTINTDDSDFEFAEKLKTTKHFLRKEGEDPIQGLAMIDAIQRLSIDYHFREEIDSILARQSMLSSTFLSDNNLYENALRFRLLRQQGYHVSAEAWRVSWPKTILMMSQMDGVVSYKNLQRQFEMVKSRHQLEVVEISKWWKDLGLSKEIKFARDQPLKWYMWSMSCLADPCLSEQRIELTKPISMIYIIDDIFDVYGTLDELVCFTEVINRWDIAAAEHLPDYMKICFKALDNITDEISYEIYKKHGWNPVDSLRKTWTGLCNAFLVEAKWFASGKLPSSEEYLKNGIVSSGVNVVLVHIFFLLGQGISKENVELINNFPAIISSTATILRLWDDLGSAKDENQDGHDGSYVECYRKENEGSSCEDARNQVLHMISDAWKQLNQECLSPSPFSATFSKASLNIARMVPLMYNYDDNHRLPNLEEHMKSLLYENVSL</sequence>
<dbReference type="SUPFAM" id="SSF48239">
    <property type="entry name" value="Terpenoid cyclases/Protein prenyltransferases"/>
    <property type="match status" value="1"/>
</dbReference>
<dbReference type="InterPro" id="IPR005630">
    <property type="entry name" value="Terpene_synthase_metal-bd"/>
</dbReference>
<protein>
    <submittedName>
        <fullName evidence="8">Uncharacterized protein</fullName>
    </submittedName>
</protein>
<accession>A0A835JSJ4</accession>
<evidence type="ECO:0000256" key="5">
    <source>
        <dbReference type="SAM" id="MobiDB-lite"/>
    </source>
</evidence>
<dbReference type="GO" id="GO:0010333">
    <property type="term" value="F:terpene synthase activity"/>
    <property type="evidence" value="ECO:0007669"/>
    <property type="project" value="InterPro"/>
</dbReference>
<organism evidence="8 9">
    <name type="scientific">Salix dunnii</name>
    <dbReference type="NCBI Taxonomy" id="1413687"/>
    <lineage>
        <taxon>Eukaryota</taxon>
        <taxon>Viridiplantae</taxon>
        <taxon>Streptophyta</taxon>
        <taxon>Embryophyta</taxon>
        <taxon>Tracheophyta</taxon>
        <taxon>Spermatophyta</taxon>
        <taxon>Magnoliopsida</taxon>
        <taxon>eudicotyledons</taxon>
        <taxon>Gunneridae</taxon>
        <taxon>Pentapetalae</taxon>
        <taxon>rosids</taxon>
        <taxon>fabids</taxon>
        <taxon>Malpighiales</taxon>
        <taxon>Salicaceae</taxon>
        <taxon>Saliceae</taxon>
        <taxon>Salix</taxon>
    </lineage>
</organism>
<name>A0A835JSJ4_9ROSI</name>
<dbReference type="InterPro" id="IPR008930">
    <property type="entry name" value="Terpenoid_cyclase/PrenylTrfase"/>
</dbReference>
<evidence type="ECO:0000259" key="7">
    <source>
        <dbReference type="Pfam" id="PF03936"/>
    </source>
</evidence>
<dbReference type="GO" id="GO:0016114">
    <property type="term" value="P:terpenoid biosynthetic process"/>
    <property type="evidence" value="ECO:0007669"/>
    <property type="project" value="InterPro"/>
</dbReference>
<dbReference type="SFLD" id="SFLDG01019">
    <property type="entry name" value="Terpene_Cyclase_Like_1_C_Termi"/>
    <property type="match status" value="1"/>
</dbReference>
<evidence type="ECO:0000256" key="1">
    <source>
        <dbReference type="ARBA" id="ARBA00001946"/>
    </source>
</evidence>
<proteinExistence type="predicted"/>
<dbReference type="Pfam" id="PF01397">
    <property type="entry name" value="Terpene_synth"/>
    <property type="match status" value="1"/>
</dbReference>
<feature type="domain" description="Terpene synthase metal-binding" evidence="7">
    <location>
        <begin position="200"/>
        <end position="440"/>
    </location>
</feature>
<keyword evidence="9" id="KW-1185">Reference proteome</keyword>
<reference evidence="8 9" key="1">
    <citation type="submission" date="2020-10" db="EMBL/GenBank/DDBJ databases">
        <title>Plant Genome Project.</title>
        <authorList>
            <person name="Zhang R.-G."/>
        </authorList>
    </citation>
    <scope>NUCLEOTIDE SEQUENCE [LARGE SCALE GENOMIC DNA]</scope>
    <source>
        <strain evidence="8">FAFU-HL-1</strain>
        <tissue evidence="8">Leaf</tissue>
    </source>
</reference>
<feature type="domain" description="Terpene synthase N-terminal" evidence="6">
    <location>
        <begin position="72"/>
        <end position="152"/>
    </location>
</feature>
<dbReference type="Gene3D" id="1.10.600.10">
    <property type="entry name" value="Farnesyl Diphosphate Synthase"/>
    <property type="match status" value="1"/>
</dbReference>
<dbReference type="SUPFAM" id="SSF48576">
    <property type="entry name" value="Terpenoid synthases"/>
    <property type="match status" value="1"/>
</dbReference>
<dbReference type="InterPro" id="IPR034741">
    <property type="entry name" value="Terpene_cyclase-like_1_C"/>
</dbReference>